<name>A0A9N9E444_9GLOM</name>
<evidence type="ECO:0000313" key="2">
    <source>
        <dbReference type="Proteomes" id="UP000789342"/>
    </source>
</evidence>
<gene>
    <name evidence="1" type="ORF">AMORRO_LOCUS10333</name>
</gene>
<organism evidence="1 2">
    <name type="scientific">Acaulospora morrowiae</name>
    <dbReference type="NCBI Taxonomy" id="94023"/>
    <lineage>
        <taxon>Eukaryota</taxon>
        <taxon>Fungi</taxon>
        <taxon>Fungi incertae sedis</taxon>
        <taxon>Mucoromycota</taxon>
        <taxon>Glomeromycotina</taxon>
        <taxon>Glomeromycetes</taxon>
        <taxon>Diversisporales</taxon>
        <taxon>Acaulosporaceae</taxon>
        <taxon>Acaulospora</taxon>
    </lineage>
</organism>
<dbReference type="OrthoDB" id="2431285at2759"/>
<sequence>MDNKNKIPRLNIEEAIEFTCEAWKNVTSQTIINCWHKTEIILLVNWNWIEKFEYKKHESIRPENNIEQLISNIPSNYMQIIEANEYIHIDDNIMTEEVVTNKKAIIEEIFQISDSNSNEDSSIKIEKISYSVAFEQYKLLLQCVEQQDPI</sequence>
<dbReference type="EMBL" id="CAJVPV010011249">
    <property type="protein sequence ID" value="CAG8659262.1"/>
    <property type="molecule type" value="Genomic_DNA"/>
</dbReference>
<evidence type="ECO:0000313" key="1">
    <source>
        <dbReference type="EMBL" id="CAG8659262.1"/>
    </source>
</evidence>
<protein>
    <submittedName>
        <fullName evidence="1">2550_t:CDS:1</fullName>
    </submittedName>
</protein>
<keyword evidence="2" id="KW-1185">Reference proteome</keyword>
<reference evidence="1" key="1">
    <citation type="submission" date="2021-06" db="EMBL/GenBank/DDBJ databases">
        <authorList>
            <person name="Kallberg Y."/>
            <person name="Tangrot J."/>
            <person name="Rosling A."/>
        </authorList>
    </citation>
    <scope>NUCLEOTIDE SEQUENCE</scope>
    <source>
        <strain evidence="1">CL551</strain>
    </source>
</reference>
<dbReference type="Proteomes" id="UP000789342">
    <property type="component" value="Unassembled WGS sequence"/>
</dbReference>
<dbReference type="AlphaFoldDB" id="A0A9N9E444"/>
<comment type="caution">
    <text evidence="1">The sequence shown here is derived from an EMBL/GenBank/DDBJ whole genome shotgun (WGS) entry which is preliminary data.</text>
</comment>
<proteinExistence type="predicted"/>
<feature type="non-terminal residue" evidence="1">
    <location>
        <position position="150"/>
    </location>
</feature>
<accession>A0A9N9E444</accession>